<keyword evidence="3" id="KW-0690">Ribosome biogenesis</keyword>
<evidence type="ECO:0000256" key="4">
    <source>
        <dbReference type="ARBA" id="ARBA00023242"/>
    </source>
</evidence>
<reference evidence="8" key="2">
    <citation type="submission" date="2021-11" db="EMBL/GenBank/DDBJ databases">
        <authorList>
            <consortium name="Genoscope - CEA"/>
            <person name="William W."/>
        </authorList>
    </citation>
    <scope>NUCLEOTIDE SEQUENCE</scope>
</reference>
<evidence type="ECO:0000256" key="1">
    <source>
        <dbReference type="ARBA" id="ARBA00004604"/>
    </source>
</evidence>
<dbReference type="PANTHER" id="PTHR11096:SF1">
    <property type="entry name" value="RNA 3'-TERMINAL PHOSPHATE CYCLASE-LIKE PROTEIN"/>
    <property type="match status" value="1"/>
</dbReference>
<sequence length="372" mass="39047">MSSSSTRPPLRLAGARDLRSRLVLATLARRPVEIRRLRADAERPGLRGDEASFVRLLDKLTSGSRISIDETGTTLRYSPGTLCGGSIEHDCGPSGRPIGWFLSALLPLAPFGAKPLRLTLKGVTCGNDKARSADALSKIAAPLLDKFGCKGCAIDVERREAVTRDKKRDWTKQAGSVVLRCPCVRTLDPVDLDAPSQTKRVRGVAYATRCAPALANRCAAAAREFLEPLHVDVRVATDASAQRDCAPVAGVGIVLIAENDALARGAERDAASMEGDASPEALGEGAARALVAEVKSGGCVDAATQPLLLTLMACGADDASSCVLGPLTARAISQLRLVKKFLGVTFRLAQEEGVVRATCLGAGLRNASKGVS</sequence>
<dbReference type="SUPFAM" id="SSF55205">
    <property type="entry name" value="EPT/RTPC-like"/>
    <property type="match status" value="1"/>
</dbReference>
<comment type="similarity">
    <text evidence="2">Belongs to the RNA 3'-terminal cyclase family. Type 2 subfamily.</text>
</comment>
<keyword evidence="9" id="KW-1185">Reference proteome</keyword>
<accession>A0A7S4A4D5</accession>
<keyword evidence="4" id="KW-0539">Nucleus</keyword>
<gene>
    <name evidence="7" type="ORF">PCAL00307_LOCUS18719</name>
    <name evidence="8" type="ORF">PECAL_3P04170</name>
</gene>
<dbReference type="Pfam" id="PF01137">
    <property type="entry name" value="RTC"/>
    <property type="match status" value="1"/>
</dbReference>
<reference evidence="7" key="1">
    <citation type="submission" date="2021-01" db="EMBL/GenBank/DDBJ databases">
        <authorList>
            <person name="Corre E."/>
            <person name="Pelletier E."/>
            <person name="Niang G."/>
            <person name="Scheremetjew M."/>
            <person name="Finn R."/>
            <person name="Kale V."/>
            <person name="Holt S."/>
            <person name="Cochrane G."/>
            <person name="Meng A."/>
            <person name="Brown T."/>
            <person name="Cohen L."/>
        </authorList>
    </citation>
    <scope>NUCLEOTIDE SEQUENCE</scope>
    <source>
        <strain evidence="7">CCMP1756</strain>
    </source>
</reference>
<evidence type="ECO:0000256" key="3">
    <source>
        <dbReference type="ARBA" id="ARBA00022517"/>
    </source>
</evidence>
<dbReference type="NCBIfam" id="TIGR03400">
    <property type="entry name" value="18S_RNA_Rcl1p"/>
    <property type="match status" value="1"/>
</dbReference>
<comment type="subcellular location">
    <subcellularLocation>
        <location evidence="1">Nucleus</location>
        <location evidence="1">Nucleolus</location>
    </subcellularLocation>
</comment>
<evidence type="ECO:0000313" key="8">
    <source>
        <dbReference type="EMBL" id="CAH0370521.1"/>
    </source>
</evidence>
<dbReference type="InterPro" id="IPR036553">
    <property type="entry name" value="RPTC_insert"/>
</dbReference>
<dbReference type="InterPro" id="IPR016443">
    <property type="entry name" value="RNA3'_term_phos_cyc_type_2"/>
</dbReference>
<dbReference type="GO" id="GO:0004521">
    <property type="term" value="F:RNA endonuclease activity"/>
    <property type="evidence" value="ECO:0007669"/>
    <property type="project" value="TreeGrafter"/>
</dbReference>
<evidence type="ECO:0000256" key="2">
    <source>
        <dbReference type="ARBA" id="ARBA00007089"/>
    </source>
</evidence>
<dbReference type="EMBL" id="CAKKNE010000003">
    <property type="protein sequence ID" value="CAH0370521.1"/>
    <property type="molecule type" value="Genomic_DNA"/>
</dbReference>
<dbReference type="InterPro" id="IPR013792">
    <property type="entry name" value="RNA3'P_cycl/enolpyr_Trfase_a/b"/>
</dbReference>
<dbReference type="InterPro" id="IPR000228">
    <property type="entry name" value="RNA3'_term_phos_cyc"/>
</dbReference>
<evidence type="ECO:0000259" key="6">
    <source>
        <dbReference type="Pfam" id="PF05189"/>
    </source>
</evidence>
<feature type="domain" description="RNA 3'-terminal phosphate cyclase insert" evidence="6">
    <location>
        <begin position="197"/>
        <end position="294"/>
    </location>
</feature>
<dbReference type="Gene3D" id="3.65.10.20">
    <property type="entry name" value="RNA 3'-terminal phosphate cyclase domain"/>
    <property type="match status" value="1"/>
</dbReference>
<evidence type="ECO:0000313" key="9">
    <source>
        <dbReference type="Proteomes" id="UP000789595"/>
    </source>
</evidence>
<evidence type="ECO:0000313" key="7">
    <source>
        <dbReference type="EMBL" id="CAE0703272.1"/>
    </source>
</evidence>
<dbReference type="EMBL" id="HBIW01021708">
    <property type="protein sequence ID" value="CAE0703272.1"/>
    <property type="molecule type" value="Transcribed_RNA"/>
</dbReference>
<dbReference type="Gene3D" id="3.30.360.20">
    <property type="entry name" value="RNA 3'-terminal phosphate cyclase, insert domain"/>
    <property type="match status" value="1"/>
</dbReference>
<dbReference type="InterPro" id="IPR013791">
    <property type="entry name" value="RNA3'-term_phos_cycl_insert"/>
</dbReference>
<protein>
    <recommendedName>
        <fullName evidence="10">RNA 3'-terminal-phosphate cyclase (ATP)</fullName>
    </recommendedName>
</protein>
<dbReference type="PANTHER" id="PTHR11096">
    <property type="entry name" value="RNA 3' TERMINAL PHOSPHATE CYCLASE"/>
    <property type="match status" value="1"/>
</dbReference>
<dbReference type="Pfam" id="PF05189">
    <property type="entry name" value="RTC_insert"/>
    <property type="match status" value="1"/>
</dbReference>
<dbReference type="OrthoDB" id="1911237at2759"/>
<dbReference type="InterPro" id="IPR037136">
    <property type="entry name" value="RNA3'_phos_cyclase_dom_sf"/>
</dbReference>
<dbReference type="GO" id="GO:0000479">
    <property type="term" value="P:endonucleolytic cleavage of tricistronic rRNA transcript (SSU-rRNA, 5.8S rRNA, LSU-rRNA)"/>
    <property type="evidence" value="ECO:0007669"/>
    <property type="project" value="TreeGrafter"/>
</dbReference>
<organism evidence="7">
    <name type="scientific">Pelagomonas calceolata</name>
    <dbReference type="NCBI Taxonomy" id="35677"/>
    <lineage>
        <taxon>Eukaryota</taxon>
        <taxon>Sar</taxon>
        <taxon>Stramenopiles</taxon>
        <taxon>Ochrophyta</taxon>
        <taxon>Pelagophyceae</taxon>
        <taxon>Pelagomonadales</taxon>
        <taxon>Pelagomonadaceae</taxon>
        <taxon>Pelagomonas</taxon>
    </lineage>
</organism>
<evidence type="ECO:0000259" key="5">
    <source>
        <dbReference type="Pfam" id="PF01137"/>
    </source>
</evidence>
<feature type="domain" description="RNA 3'-terminal phosphate cyclase" evidence="5">
    <location>
        <begin position="13"/>
        <end position="347"/>
    </location>
</feature>
<dbReference type="Proteomes" id="UP000789595">
    <property type="component" value="Unassembled WGS sequence"/>
</dbReference>
<evidence type="ECO:0008006" key="10">
    <source>
        <dbReference type="Google" id="ProtNLM"/>
    </source>
</evidence>
<proteinExistence type="inferred from homology"/>
<dbReference type="AlphaFoldDB" id="A0A7S4A4D5"/>
<dbReference type="GO" id="GO:0005730">
    <property type="term" value="C:nucleolus"/>
    <property type="evidence" value="ECO:0007669"/>
    <property type="project" value="UniProtKB-SubCell"/>
</dbReference>
<dbReference type="InterPro" id="IPR023797">
    <property type="entry name" value="RNA3'_phos_cyclase_dom"/>
</dbReference>
<name>A0A7S4A4D5_9STRA</name>